<evidence type="ECO:0000313" key="2">
    <source>
        <dbReference type="Proteomes" id="UP000325315"/>
    </source>
</evidence>
<proteinExistence type="predicted"/>
<comment type="caution">
    <text evidence="1">The sequence shown here is derived from an EMBL/GenBank/DDBJ whole genome shotgun (WGS) entry which is preliminary data.</text>
</comment>
<reference evidence="1" key="1">
    <citation type="submission" date="2019-08" db="EMBL/GenBank/DDBJ databases">
        <authorList>
            <person name="Liu F."/>
        </authorList>
    </citation>
    <scope>NUCLEOTIDE SEQUENCE [LARGE SCALE GENOMIC DNA]</scope>
    <source>
        <strain evidence="1">PA1801</strain>
        <tissue evidence="1">Leaf</tissue>
    </source>
</reference>
<gene>
    <name evidence="1" type="ORF">EPI10_007183</name>
</gene>
<evidence type="ECO:0000313" key="1">
    <source>
        <dbReference type="EMBL" id="KAA3485162.1"/>
    </source>
</evidence>
<name>A0A5B6WW81_9ROSI</name>
<dbReference type="AlphaFoldDB" id="A0A5B6WW81"/>
<protein>
    <recommendedName>
        <fullName evidence="3">Reverse transcriptase</fullName>
    </recommendedName>
</protein>
<accession>A0A5B6WW81</accession>
<dbReference type="Proteomes" id="UP000325315">
    <property type="component" value="Unassembled WGS sequence"/>
</dbReference>
<sequence length="129" mass="15091">MYSFEKSGGTAREERKIEAFREILIECQLEDMGYSGVRNKYQGKIRQGVANEKWKLLFPTGTILEKLEKLQRNLKEWANSIKKGREGLKKKLTKELGMLLAKERDDNTIAKIIDTKVHLNMEIDRNEIY</sequence>
<dbReference type="EMBL" id="SMMG02000002">
    <property type="protein sequence ID" value="KAA3485162.1"/>
    <property type="molecule type" value="Genomic_DNA"/>
</dbReference>
<organism evidence="1 2">
    <name type="scientific">Gossypium australe</name>
    <dbReference type="NCBI Taxonomy" id="47621"/>
    <lineage>
        <taxon>Eukaryota</taxon>
        <taxon>Viridiplantae</taxon>
        <taxon>Streptophyta</taxon>
        <taxon>Embryophyta</taxon>
        <taxon>Tracheophyta</taxon>
        <taxon>Spermatophyta</taxon>
        <taxon>Magnoliopsida</taxon>
        <taxon>eudicotyledons</taxon>
        <taxon>Gunneridae</taxon>
        <taxon>Pentapetalae</taxon>
        <taxon>rosids</taxon>
        <taxon>malvids</taxon>
        <taxon>Malvales</taxon>
        <taxon>Malvaceae</taxon>
        <taxon>Malvoideae</taxon>
        <taxon>Gossypium</taxon>
    </lineage>
</organism>
<evidence type="ECO:0008006" key="3">
    <source>
        <dbReference type="Google" id="ProtNLM"/>
    </source>
</evidence>
<keyword evidence="2" id="KW-1185">Reference proteome</keyword>